<dbReference type="Proteomes" id="UP000193411">
    <property type="component" value="Unassembled WGS sequence"/>
</dbReference>
<dbReference type="GO" id="GO:0005662">
    <property type="term" value="C:DNA replication factor A complex"/>
    <property type="evidence" value="ECO:0007669"/>
    <property type="project" value="TreeGrafter"/>
</dbReference>
<comment type="subcellular location">
    <subcellularLocation>
        <location evidence="1">Nucleus</location>
    </subcellularLocation>
</comment>
<comment type="similarity">
    <text evidence="2">Belongs to the replication factor A protein 3 family.</text>
</comment>
<evidence type="ECO:0000256" key="2">
    <source>
        <dbReference type="ARBA" id="ARBA00009761"/>
    </source>
</evidence>
<dbReference type="GO" id="GO:0006284">
    <property type="term" value="P:base-excision repair"/>
    <property type="evidence" value="ECO:0007669"/>
    <property type="project" value="TreeGrafter"/>
</dbReference>
<dbReference type="GO" id="GO:0003684">
    <property type="term" value="F:damaged DNA binding"/>
    <property type="evidence" value="ECO:0007669"/>
    <property type="project" value="TreeGrafter"/>
</dbReference>
<comment type="caution">
    <text evidence="5">The sequence shown here is derived from an EMBL/GenBank/DDBJ whole genome shotgun (WGS) entry which is preliminary data.</text>
</comment>
<evidence type="ECO:0000313" key="5">
    <source>
        <dbReference type="EMBL" id="ORZ31435.1"/>
    </source>
</evidence>
<proteinExistence type="inferred from homology"/>
<dbReference type="SUPFAM" id="SSF50249">
    <property type="entry name" value="Nucleic acid-binding proteins"/>
    <property type="match status" value="1"/>
</dbReference>
<keyword evidence="3" id="KW-0539">Nucleus</keyword>
<evidence type="ECO:0000313" key="6">
    <source>
        <dbReference type="Proteomes" id="UP000193411"/>
    </source>
</evidence>
<dbReference type="AlphaFoldDB" id="A0A1Y2HAC1"/>
<evidence type="ECO:0000256" key="4">
    <source>
        <dbReference type="SAM" id="MobiDB-lite"/>
    </source>
</evidence>
<keyword evidence="6" id="KW-1185">Reference proteome</keyword>
<accession>A0A1Y2HAC1</accession>
<feature type="region of interest" description="Disordered" evidence="4">
    <location>
        <begin position="1"/>
        <end position="23"/>
    </location>
</feature>
<sequence>MSATTTYQLESASSSTMTTSSDPSSCLRVNSGMLQQFVGKTVLLPGKVLSISGMQATIQAADQGQVIVHLNQTVPPTAQFVEIRGTAEADGSVRMVEYKEWPDTVDMTLLNEMIRIQFPNSHLFQQA</sequence>
<dbReference type="GO" id="GO:0006289">
    <property type="term" value="P:nucleotide-excision repair"/>
    <property type="evidence" value="ECO:0007669"/>
    <property type="project" value="TreeGrafter"/>
</dbReference>
<dbReference type="PANTHER" id="PTHR15114:SF1">
    <property type="entry name" value="REPLICATION PROTEIN A 14 KDA SUBUNIT"/>
    <property type="match status" value="1"/>
</dbReference>
<dbReference type="GO" id="GO:0003697">
    <property type="term" value="F:single-stranded DNA binding"/>
    <property type="evidence" value="ECO:0007669"/>
    <property type="project" value="TreeGrafter"/>
</dbReference>
<dbReference type="EMBL" id="MCFL01000060">
    <property type="protein sequence ID" value="ORZ31435.1"/>
    <property type="molecule type" value="Genomic_DNA"/>
</dbReference>
<dbReference type="STRING" id="765915.A0A1Y2HAC1"/>
<reference evidence="5 6" key="1">
    <citation type="submission" date="2016-07" db="EMBL/GenBank/DDBJ databases">
        <title>Pervasive Adenine N6-methylation of Active Genes in Fungi.</title>
        <authorList>
            <consortium name="DOE Joint Genome Institute"/>
            <person name="Mondo S.J."/>
            <person name="Dannebaum R.O."/>
            <person name="Kuo R.C."/>
            <person name="Labutti K."/>
            <person name="Haridas S."/>
            <person name="Kuo A."/>
            <person name="Salamov A."/>
            <person name="Ahrendt S.R."/>
            <person name="Lipzen A."/>
            <person name="Sullivan W."/>
            <person name="Andreopoulos W.B."/>
            <person name="Clum A."/>
            <person name="Lindquist E."/>
            <person name="Daum C."/>
            <person name="Ramamoorthy G.K."/>
            <person name="Gryganskyi A."/>
            <person name="Culley D."/>
            <person name="Magnuson J.K."/>
            <person name="James T.Y."/>
            <person name="O'Malley M.A."/>
            <person name="Stajich J.E."/>
            <person name="Spatafora J.W."/>
            <person name="Visel A."/>
            <person name="Grigoriev I.V."/>
        </authorList>
    </citation>
    <scope>NUCLEOTIDE SEQUENCE [LARGE SCALE GENOMIC DNA]</scope>
    <source>
        <strain evidence="5 6">PL171</strain>
    </source>
</reference>
<dbReference type="InterPro" id="IPR013970">
    <property type="entry name" value="Rfa2"/>
</dbReference>
<feature type="compositionally biased region" description="Low complexity" evidence="4">
    <location>
        <begin position="11"/>
        <end position="23"/>
    </location>
</feature>
<gene>
    <name evidence="5" type="ORF">BCR44DRAFT_1405309</name>
</gene>
<dbReference type="Gene3D" id="2.40.50.140">
    <property type="entry name" value="Nucleic acid-binding proteins"/>
    <property type="match status" value="1"/>
</dbReference>
<dbReference type="GO" id="GO:0035861">
    <property type="term" value="C:site of double-strand break"/>
    <property type="evidence" value="ECO:0007669"/>
    <property type="project" value="TreeGrafter"/>
</dbReference>
<evidence type="ECO:0000256" key="1">
    <source>
        <dbReference type="ARBA" id="ARBA00004123"/>
    </source>
</evidence>
<evidence type="ECO:0000256" key="3">
    <source>
        <dbReference type="ARBA" id="ARBA00023242"/>
    </source>
</evidence>
<dbReference type="GO" id="GO:0006298">
    <property type="term" value="P:mismatch repair"/>
    <property type="evidence" value="ECO:0007669"/>
    <property type="project" value="TreeGrafter"/>
</dbReference>
<dbReference type="Pfam" id="PF08661">
    <property type="entry name" value="Rep_fac-A_3"/>
    <property type="match status" value="1"/>
</dbReference>
<protein>
    <submittedName>
        <fullName evidence="5">Replication factor A protein 3-domain-containing protein</fullName>
    </submittedName>
</protein>
<dbReference type="PANTHER" id="PTHR15114">
    <property type="entry name" value="REPLICATION PROTEIN A3"/>
    <property type="match status" value="1"/>
</dbReference>
<name>A0A1Y2HAC1_9FUNG</name>
<dbReference type="InterPro" id="IPR012340">
    <property type="entry name" value="NA-bd_OB-fold"/>
</dbReference>
<organism evidence="5 6">
    <name type="scientific">Catenaria anguillulae PL171</name>
    <dbReference type="NCBI Taxonomy" id="765915"/>
    <lineage>
        <taxon>Eukaryota</taxon>
        <taxon>Fungi</taxon>
        <taxon>Fungi incertae sedis</taxon>
        <taxon>Blastocladiomycota</taxon>
        <taxon>Blastocladiomycetes</taxon>
        <taxon>Blastocladiales</taxon>
        <taxon>Catenariaceae</taxon>
        <taxon>Catenaria</taxon>
    </lineage>
</organism>
<dbReference type="GO" id="GO:0006260">
    <property type="term" value="P:DNA replication"/>
    <property type="evidence" value="ECO:0007669"/>
    <property type="project" value="InterPro"/>
</dbReference>
<dbReference type="OrthoDB" id="188186at2759"/>
<dbReference type="GO" id="GO:0000724">
    <property type="term" value="P:double-strand break repair via homologous recombination"/>
    <property type="evidence" value="ECO:0007669"/>
    <property type="project" value="TreeGrafter"/>
</dbReference>
<feature type="compositionally biased region" description="Polar residues" evidence="4">
    <location>
        <begin position="1"/>
        <end position="10"/>
    </location>
</feature>